<sequence>MPTGFLVNLGDGSLDAGDQLNTSTFSFTTDTVLGTGSITFSGSLGPRMRVNDYNMEGTYYEGTDGNVYFVPDVMPRR</sequence>
<gene>
    <name evidence="1" type="ORF">QWI16_11180</name>
</gene>
<proteinExistence type="predicted"/>
<accession>A0ABT8TGU6</accession>
<reference evidence="1" key="1">
    <citation type="submission" date="2023-07" db="EMBL/GenBank/DDBJ databases">
        <title>Gilvimarinus algae sp. nov., isolated from the surface of Kelp.</title>
        <authorList>
            <person name="Sun Y.Y."/>
            <person name="Gong Y."/>
            <person name="Du Z.J."/>
        </authorList>
    </citation>
    <scope>NUCLEOTIDE SEQUENCE</scope>
    <source>
        <strain evidence="1">SDUM040014</strain>
    </source>
</reference>
<feature type="non-terminal residue" evidence="1">
    <location>
        <position position="77"/>
    </location>
</feature>
<evidence type="ECO:0000313" key="2">
    <source>
        <dbReference type="Proteomes" id="UP001168380"/>
    </source>
</evidence>
<dbReference type="Proteomes" id="UP001168380">
    <property type="component" value="Unassembled WGS sequence"/>
</dbReference>
<organism evidence="1 2">
    <name type="scientific">Gilvimarinus algae</name>
    <dbReference type="NCBI Taxonomy" id="3058037"/>
    <lineage>
        <taxon>Bacteria</taxon>
        <taxon>Pseudomonadati</taxon>
        <taxon>Pseudomonadota</taxon>
        <taxon>Gammaproteobacteria</taxon>
        <taxon>Cellvibrionales</taxon>
        <taxon>Cellvibrionaceae</taxon>
        <taxon>Gilvimarinus</taxon>
    </lineage>
</organism>
<keyword evidence="2" id="KW-1185">Reference proteome</keyword>
<protein>
    <submittedName>
        <fullName evidence="1">Uncharacterized protein</fullName>
    </submittedName>
</protein>
<evidence type="ECO:0000313" key="1">
    <source>
        <dbReference type="EMBL" id="MDO3382734.1"/>
    </source>
</evidence>
<dbReference type="RefSeq" id="WP_302713190.1">
    <property type="nucleotide sequence ID" value="NZ_JAULRT010000055.1"/>
</dbReference>
<dbReference type="EMBL" id="JAULRT010000055">
    <property type="protein sequence ID" value="MDO3382734.1"/>
    <property type="molecule type" value="Genomic_DNA"/>
</dbReference>
<comment type="caution">
    <text evidence="1">The sequence shown here is derived from an EMBL/GenBank/DDBJ whole genome shotgun (WGS) entry which is preliminary data.</text>
</comment>
<name>A0ABT8TGU6_9GAMM</name>